<evidence type="ECO:0000313" key="2">
    <source>
        <dbReference type="Proteomes" id="UP000823388"/>
    </source>
</evidence>
<dbReference type="AlphaFoldDB" id="A0A8T0WE19"/>
<organism evidence="1 2">
    <name type="scientific">Panicum virgatum</name>
    <name type="common">Blackwell switchgrass</name>
    <dbReference type="NCBI Taxonomy" id="38727"/>
    <lineage>
        <taxon>Eukaryota</taxon>
        <taxon>Viridiplantae</taxon>
        <taxon>Streptophyta</taxon>
        <taxon>Embryophyta</taxon>
        <taxon>Tracheophyta</taxon>
        <taxon>Spermatophyta</taxon>
        <taxon>Magnoliopsida</taxon>
        <taxon>Liliopsida</taxon>
        <taxon>Poales</taxon>
        <taxon>Poaceae</taxon>
        <taxon>PACMAD clade</taxon>
        <taxon>Panicoideae</taxon>
        <taxon>Panicodae</taxon>
        <taxon>Paniceae</taxon>
        <taxon>Panicinae</taxon>
        <taxon>Panicum</taxon>
        <taxon>Panicum sect. Hiantes</taxon>
    </lineage>
</organism>
<reference evidence="1" key="1">
    <citation type="submission" date="2020-05" db="EMBL/GenBank/DDBJ databases">
        <title>WGS assembly of Panicum virgatum.</title>
        <authorList>
            <person name="Lovell J.T."/>
            <person name="Jenkins J."/>
            <person name="Shu S."/>
            <person name="Juenger T.E."/>
            <person name="Schmutz J."/>
        </authorList>
    </citation>
    <scope>NUCLEOTIDE SEQUENCE</scope>
    <source>
        <strain evidence="1">AP13</strain>
    </source>
</reference>
<name>A0A8T0WE19_PANVG</name>
<dbReference type="Proteomes" id="UP000823388">
    <property type="component" value="Chromosome 2K"/>
</dbReference>
<accession>A0A8T0WE19</accession>
<sequence length="31" mass="3606">MAQINSHHHQESPFWKLHLQVKVVGVLSNLQ</sequence>
<comment type="caution">
    <text evidence="1">The sequence shown here is derived from an EMBL/GenBank/DDBJ whole genome shotgun (WGS) entry which is preliminary data.</text>
</comment>
<evidence type="ECO:0000313" key="1">
    <source>
        <dbReference type="EMBL" id="KAG2642913.1"/>
    </source>
</evidence>
<proteinExistence type="predicted"/>
<keyword evidence="2" id="KW-1185">Reference proteome</keyword>
<protein>
    <submittedName>
        <fullName evidence="1">Uncharacterized protein</fullName>
    </submittedName>
</protein>
<gene>
    <name evidence="1" type="ORF">PVAP13_2KG285900</name>
</gene>
<dbReference type="EMBL" id="CM029039">
    <property type="protein sequence ID" value="KAG2642913.1"/>
    <property type="molecule type" value="Genomic_DNA"/>
</dbReference>